<dbReference type="Gene3D" id="3.90.180.10">
    <property type="entry name" value="Medium-chain alcohol dehydrogenases, catalytic domain"/>
    <property type="match status" value="1"/>
</dbReference>
<dbReference type="Pfam" id="PF00107">
    <property type="entry name" value="ADH_zinc_N"/>
    <property type="match status" value="1"/>
</dbReference>
<sequence>MIGDRRPAATARSHEYAAMRVNRQIILARRPTGMPDDSNLVMQEGAVPEPDEGEVRVRTIYLSLDPYMRGRMSAAKSYAASVAEGAVMEGATVGRVDVSRHPDFEAGDYVLAHGGWQDYSVQPGKALRRLDPQVAPITTAVHVLGMTGFTAYVGLDEIGRPESGETLVVSAAAGAVGQVVGQIGKIRGARVVGVAGADDKCRHVVEAYGFDACVNYRDDDFEAQLAAATPDGIDVYFENVGGAVFDAVAPRLNDFARMPVCGRIAHYNDTEAPPGPDRLPGFMGQVLVKRLLIKGFIQFDYRHRHRDFQRDMSAWVAEGRVTYQEDIVDGLDNAVDAFQGLLSGRNRGKMLIRVSDDPTRG</sequence>
<proteinExistence type="predicted"/>
<dbReference type="InterPro" id="IPR020843">
    <property type="entry name" value="ER"/>
</dbReference>
<dbReference type="InterPro" id="IPR036291">
    <property type="entry name" value="NAD(P)-bd_dom_sf"/>
</dbReference>
<dbReference type="EMBL" id="AYKH01000034">
    <property type="protein sequence ID" value="ROO25427.1"/>
    <property type="molecule type" value="Genomic_DNA"/>
</dbReference>
<reference evidence="3 4" key="1">
    <citation type="submission" date="2013-10" db="EMBL/GenBank/DDBJ databases">
        <title>Salinisphaera orenii MK-B5 Genome Sequencing.</title>
        <authorList>
            <person name="Lai Q."/>
            <person name="Li C."/>
            <person name="Shao Z."/>
        </authorList>
    </citation>
    <scope>NUCLEOTIDE SEQUENCE [LARGE SCALE GENOMIC DNA]</scope>
    <source>
        <strain evidence="3 4">MK-B5</strain>
    </source>
</reference>
<protein>
    <submittedName>
        <fullName evidence="3">NADP-dependent oxidoreductase</fullName>
    </submittedName>
</protein>
<gene>
    <name evidence="3" type="ORF">SAOR_12835</name>
</gene>
<dbReference type="Gene3D" id="3.40.50.720">
    <property type="entry name" value="NAD(P)-binding Rossmann-like Domain"/>
    <property type="match status" value="1"/>
</dbReference>
<dbReference type="InterPro" id="IPR013149">
    <property type="entry name" value="ADH-like_C"/>
</dbReference>
<dbReference type="PANTHER" id="PTHR43205">
    <property type="entry name" value="PROSTAGLANDIN REDUCTASE"/>
    <property type="match status" value="1"/>
</dbReference>
<dbReference type="InterPro" id="IPR041694">
    <property type="entry name" value="ADH_N_2"/>
</dbReference>
<feature type="domain" description="Enoyl reductase (ER)" evidence="2">
    <location>
        <begin position="33"/>
        <end position="352"/>
    </location>
</feature>
<dbReference type="GO" id="GO:0016628">
    <property type="term" value="F:oxidoreductase activity, acting on the CH-CH group of donors, NAD or NADP as acceptor"/>
    <property type="evidence" value="ECO:0007669"/>
    <property type="project" value="InterPro"/>
</dbReference>
<keyword evidence="4" id="KW-1185">Reference proteome</keyword>
<dbReference type="InterPro" id="IPR045010">
    <property type="entry name" value="MDR_fam"/>
</dbReference>
<evidence type="ECO:0000313" key="3">
    <source>
        <dbReference type="EMBL" id="ROO25427.1"/>
    </source>
</evidence>
<dbReference type="CDD" id="cd05288">
    <property type="entry name" value="PGDH"/>
    <property type="match status" value="1"/>
</dbReference>
<evidence type="ECO:0000259" key="2">
    <source>
        <dbReference type="SMART" id="SM00829"/>
    </source>
</evidence>
<dbReference type="SMART" id="SM00829">
    <property type="entry name" value="PKS_ER"/>
    <property type="match status" value="1"/>
</dbReference>
<dbReference type="SUPFAM" id="SSF51735">
    <property type="entry name" value="NAD(P)-binding Rossmann-fold domains"/>
    <property type="match status" value="1"/>
</dbReference>
<dbReference type="Pfam" id="PF16884">
    <property type="entry name" value="ADH_N_2"/>
    <property type="match status" value="1"/>
</dbReference>
<keyword evidence="1" id="KW-0560">Oxidoreductase</keyword>
<dbReference type="Proteomes" id="UP000283993">
    <property type="component" value="Unassembled WGS sequence"/>
</dbReference>
<comment type="caution">
    <text evidence="3">The sequence shown here is derived from an EMBL/GenBank/DDBJ whole genome shotgun (WGS) entry which is preliminary data.</text>
</comment>
<dbReference type="AlphaFoldDB" id="A0A423PIJ8"/>
<evidence type="ECO:0000313" key="4">
    <source>
        <dbReference type="Proteomes" id="UP000283993"/>
    </source>
</evidence>
<organism evidence="3 4">
    <name type="scientific">Salinisphaera orenii MK-B5</name>
    <dbReference type="NCBI Taxonomy" id="856730"/>
    <lineage>
        <taxon>Bacteria</taxon>
        <taxon>Pseudomonadati</taxon>
        <taxon>Pseudomonadota</taxon>
        <taxon>Gammaproteobacteria</taxon>
        <taxon>Salinisphaerales</taxon>
        <taxon>Salinisphaeraceae</taxon>
        <taxon>Salinisphaera</taxon>
    </lineage>
</organism>
<dbReference type="InterPro" id="IPR011032">
    <property type="entry name" value="GroES-like_sf"/>
</dbReference>
<accession>A0A423PIJ8</accession>
<dbReference type="PANTHER" id="PTHR43205:SF7">
    <property type="entry name" value="PROSTAGLANDIN REDUCTASE 1"/>
    <property type="match status" value="1"/>
</dbReference>
<evidence type="ECO:0000256" key="1">
    <source>
        <dbReference type="ARBA" id="ARBA00023002"/>
    </source>
</evidence>
<dbReference type="SUPFAM" id="SSF50129">
    <property type="entry name" value="GroES-like"/>
    <property type="match status" value="1"/>
</dbReference>
<name>A0A423PIJ8_9GAMM</name>
<dbReference type="FunFam" id="3.40.50.720:FF:000121">
    <property type="entry name" value="Prostaglandin reductase 2"/>
    <property type="match status" value="1"/>
</dbReference>